<accession>A0A1N7A6H3</accession>
<proteinExistence type="inferred from homology"/>
<keyword evidence="3" id="KW-0547">Nucleotide-binding</keyword>
<dbReference type="Proteomes" id="UP000187321">
    <property type="component" value="Chromosome"/>
</dbReference>
<dbReference type="EMBL" id="FTNP01000001">
    <property type="protein sequence ID" value="SIR34623.1"/>
    <property type="molecule type" value="Genomic_DNA"/>
</dbReference>
<evidence type="ECO:0000313" key="6">
    <source>
        <dbReference type="EMBL" id="APX95127.1"/>
    </source>
</evidence>
<keyword evidence="4 7" id="KW-0067">ATP-binding</keyword>
<feature type="domain" description="ABC transporter" evidence="5">
    <location>
        <begin position="23"/>
        <end position="247"/>
    </location>
</feature>
<name>A0A1N7A6H3_9EURY</name>
<dbReference type="PROSITE" id="PS50893">
    <property type="entry name" value="ABC_TRANSPORTER_2"/>
    <property type="match status" value="1"/>
</dbReference>
<dbReference type="InterPro" id="IPR050763">
    <property type="entry name" value="ABC_transporter_ATP-binding"/>
</dbReference>
<dbReference type="KEGG" id="hda:BB347_00110"/>
<keyword evidence="8" id="KW-1185">Reference proteome</keyword>
<dbReference type="CDD" id="cd03230">
    <property type="entry name" value="ABC_DR_subfamily_A"/>
    <property type="match status" value="1"/>
</dbReference>
<evidence type="ECO:0000256" key="1">
    <source>
        <dbReference type="ARBA" id="ARBA00005417"/>
    </source>
</evidence>
<dbReference type="AlphaFoldDB" id="A0A1N7A6H3"/>
<dbReference type="STRING" id="588898.BB347_00110"/>
<dbReference type="EMBL" id="CP019327">
    <property type="protein sequence ID" value="APX95127.1"/>
    <property type="molecule type" value="Genomic_DNA"/>
</dbReference>
<reference evidence="6 9" key="1">
    <citation type="submission" date="2017-01" db="EMBL/GenBank/DDBJ databases">
        <title>Complete genome sequence of Haloterrigena daqingensis type strain (JX313T).</title>
        <authorList>
            <person name="Shuang W."/>
        </authorList>
    </citation>
    <scope>NUCLEOTIDE SEQUENCE [LARGE SCALE GENOMIC DNA]</scope>
    <source>
        <strain evidence="6 9">JX313</strain>
    </source>
</reference>
<dbReference type="InterPro" id="IPR017871">
    <property type="entry name" value="ABC_transporter-like_CS"/>
</dbReference>
<dbReference type="SUPFAM" id="SSF52540">
    <property type="entry name" value="P-loop containing nucleoside triphosphate hydrolases"/>
    <property type="match status" value="1"/>
</dbReference>
<evidence type="ECO:0000259" key="5">
    <source>
        <dbReference type="PROSITE" id="PS50893"/>
    </source>
</evidence>
<dbReference type="GO" id="GO:0005524">
    <property type="term" value="F:ATP binding"/>
    <property type="evidence" value="ECO:0007669"/>
    <property type="project" value="UniProtKB-KW"/>
</dbReference>
<evidence type="ECO:0000313" key="8">
    <source>
        <dbReference type="Proteomes" id="UP000185687"/>
    </source>
</evidence>
<comment type="similarity">
    <text evidence="1">Belongs to the ABC transporter superfamily.</text>
</comment>
<evidence type="ECO:0000313" key="7">
    <source>
        <dbReference type="EMBL" id="SIR34623.1"/>
    </source>
</evidence>
<dbReference type="RefSeq" id="WP_076579698.1">
    <property type="nucleotide sequence ID" value="NZ_CP019327.1"/>
</dbReference>
<sequence length="316" mass="35255">MRTETETDSNVVDADSTPENTVISLEGLTKRYGDVTANDQVTFEVGAGEIFGYLGPNGAGKTTTIRLLLGLISPTAGTATVLGADIRDRRALTDVKRNVGYLPDTLGFEERLTGKQVLDYFARMRGDDRREELLELFRPPLEKPVETYSHGNRRMLGIVQAFMHDPDLVIMDEPTSGLDPLKQDRMHLFLEDERDAGTTIFFSSHVLSEVQRVCDRVGIIRDGEVVALEEIDDLLRRGGKDVRVQLGEPVEAERFTTPEMIDVDVVDRTVRFTYTGESAALLEHLVQFDIEDVDIGDPQLDDIFKHYYGAGSEETG</sequence>
<dbReference type="PANTHER" id="PTHR42711">
    <property type="entry name" value="ABC TRANSPORTER ATP-BINDING PROTEIN"/>
    <property type="match status" value="1"/>
</dbReference>
<dbReference type="InterPro" id="IPR003593">
    <property type="entry name" value="AAA+_ATPase"/>
</dbReference>
<dbReference type="Proteomes" id="UP000185687">
    <property type="component" value="Unassembled WGS sequence"/>
</dbReference>
<dbReference type="GeneID" id="30954299"/>
<evidence type="ECO:0000256" key="2">
    <source>
        <dbReference type="ARBA" id="ARBA00022448"/>
    </source>
</evidence>
<organism evidence="7 8">
    <name type="scientific">Natronorubrum daqingense</name>
    <dbReference type="NCBI Taxonomy" id="588898"/>
    <lineage>
        <taxon>Archaea</taxon>
        <taxon>Methanobacteriati</taxon>
        <taxon>Methanobacteriota</taxon>
        <taxon>Stenosarchaea group</taxon>
        <taxon>Halobacteria</taxon>
        <taxon>Halobacteriales</taxon>
        <taxon>Natrialbaceae</taxon>
        <taxon>Natronorubrum</taxon>
    </lineage>
</organism>
<dbReference type="GO" id="GO:0016887">
    <property type="term" value="F:ATP hydrolysis activity"/>
    <property type="evidence" value="ECO:0007669"/>
    <property type="project" value="InterPro"/>
</dbReference>
<protein>
    <submittedName>
        <fullName evidence="6">ABC transporter</fullName>
    </submittedName>
    <submittedName>
        <fullName evidence="7">ABC-2 type transport system ATP-binding protein</fullName>
    </submittedName>
</protein>
<evidence type="ECO:0000256" key="4">
    <source>
        <dbReference type="ARBA" id="ARBA00022840"/>
    </source>
</evidence>
<reference evidence="7 8" key="2">
    <citation type="submission" date="2017-01" db="EMBL/GenBank/DDBJ databases">
        <authorList>
            <person name="Mah S.A."/>
            <person name="Swanson W.J."/>
            <person name="Moy G.W."/>
            <person name="Vacquier V.D."/>
        </authorList>
    </citation>
    <scope>NUCLEOTIDE SEQUENCE [LARGE SCALE GENOMIC DNA]</scope>
    <source>
        <strain evidence="7 8">CGMCC 1.8909</strain>
    </source>
</reference>
<dbReference type="InterPro" id="IPR003439">
    <property type="entry name" value="ABC_transporter-like_ATP-bd"/>
</dbReference>
<evidence type="ECO:0000256" key="3">
    <source>
        <dbReference type="ARBA" id="ARBA00022741"/>
    </source>
</evidence>
<dbReference type="Gene3D" id="3.40.50.300">
    <property type="entry name" value="P-loop containing nucleotide triphosphate hydrolases"/>
    <property type="match status" value="1"/>
</dbReference>
<dbReference type="PANTHER" id="PTHR42711:SF5">
    <property type="entry name" value="ABC TRANSPORTER ATP-BINDING PROTEIN NATA"/>
    <property type="match status" value="1"/>
</dbReference>
<dbReference type="PROSITE" id="PS00211">
    <property type="entry name" value="ABC_TRANSPORTER_1"/>
    <property type="match status" value="1"/>
</dbReference>
<dbReference type="Pfam" id="PF00005">
    <property type="entry name" value="ABC_tran"/>
    <property type="match status" value="1"/>
</dbReference>
<dbReference type="SMART" id="SM00382">
    <property type="entry name" value="AAA"/>
    <property type="match status" value="1"/>
</dbReference>
<dbReference type="InterPro" id="IPR027417">
    <property type="entry name" value="P-loop_NTPase"/>
</dbReference>
<dbReference type="OrthoDB" id="87732at2157"/>
<evidence type="ECO:0000313" key="9">
    <source>
        <dbReference type="Proteomes" id="UP000187321"/>
    </source>
</evidence>
<gene>
    <name evidence="6" type="ORF">BB347_00110</name>
    <name evidence="7" type="ORF">SAMN05421809_1046</name>
</gene>
<keyword evidence="2" id="KW-0813">Transport</keyword>